<reference evidence="1" key="1">
    <citation type="submission" date="2023-04" db="EMBL/GenBank/DDBJ databases">
        <title>Ambrosiozyma monospora NBRC 10751.</title>
        <authorList>
            <person name="Ichikawa N."/>
            <person name="Sato H."/>
            <person name="Tonouchi N."/>
        </authorList>
    </citation>
    <scope>NUCLEOTIDE SEQUENCE</scope>
    <source>
        <strain evidence="1">NBRC 10751</strain>
    </source>
</reference>
<gene>
    <name evidence="1" type="ORF">Amon02_000595800</name>
</gene>
<proteinExistence type="predicted"/>
<evidence type="ECO:0000313" key="2">
    <source>
        <dbReference type="Proteomes" id="UP001165064"/>
    </source>
</evidence>
<comment type="caution">
    <text evidence="1">The sequence shown here is derived from an EMBL/GenBank/DDBJ whole genome shotgun (WGS) entry which is preliminary data.</text>
</comment>
<dbReference type="EMBL" id="BSXS01004517">
    <property type="protein sequence ID" value="GME83116.1"/>
    <property type="molecule type" value="Genomic_DNA"/>
</dbReference>
<keyword evidence="2" id="KW-1185">Reference proteome</keyword>
<organism evidence="1 2">
    <name type="scientific">Ambrosiozyma monospora</name>
    <name type="common">Yeast</name>
    <name type="synonym">Endomycopsis monosporus</name>
    <dbReference type="NCBI Taxonomy" id="43982"/>
    <lineage>
        <taxon>Eukaryota</taxon>
        <taxon>Fungi</taxon>
        <taxon>Dikarya</taxon>
        <taxon>Ascomycota</taxon>
        <taxon>Saccharomycotina</taxon>
        <taxon>Pichiomycetes</taxon>
        <taxon>Pichiales</taxon>
        <taxon>Pichiaceae</taxon>
        <taxon>Ambrosiozyma</taxon>
    </lineage>
</organism>
<sequence>MSQIKASQHEPAIQLTSIAIEENQATGIATPRTYHQEATTQAQTISHKSGIASATEQTSSTVELGNGIEEIEVENGNSNTVREDDQEYPEKNIKGWLVVFGAFCGLIPCWGIPNSIGVIQTQLLEHELKDVSTTTVSWIFSIFIGLTMGCSIFSGAYFDRNGARGPLIAGSLISVGSLLALGNCTEVYQFILSFAVGVGGGASIVTPALMGSVAQHFPKHKTSTVMSIAATGGSFGGVMFPAMLTKAYQTLGFQWSMRCVALISFVCLCISCVLVKEKQLPEKENLNTKGKLKLYLFKSFDLKAVVTDKRYFFNVCGCTLAEIAITITSGYFSFITVKSGFTESHSFLLVTVMNIFAVFGRYLSGYIADKSIGTFATLISLLLITGTLDLVIWLPFKSNNVGLWVYAVLYGFFFGGILSLLPSACSHIVRADEFGARYATMYGIAEMMVLLV</sequence>
<dbReference type="Proteomes" id="UP001165064">
    <property type="component" value="Unassembled WGS sequence"/>
</dbReference>
<protein>
    <submittedName>
        <fullName evidence="1">Unnamed protein product</fullName>
    </submittedName>
</protein>
<accession>A0ACB5T7X1</accession>
<name>A0ACB5T7X1_AMBMO</name>
<evidence type="ECO:0000313" key="1">
    <source>
        <dbReference type="EMBL" id="GME83116.1"/>
    </source>
</evidence>